<protein>
    <recommendedName>
        <fullName evidence="4">ATPase</fullName>
    </recommendedName>
</protein>
<dbReference type="Proteomes" id="UP000466683">
    <property type="component" value="Plasmid pJCM15653"/>
</dbReference>
<evidence type="ECO:0008006" key="4">
    <source>
        <dbReference type="Google" id="ProtNLM"/>
    </source>
</evidence>
<gene>
    <name evidence="2" type="ORF">MBOE_63390</name>
</gene>
<proteinExistence type="predicted"/>
<feature type="compositionally biased region" description="Low complexity" evidence="1">
    <location>
        <begin position="22"/>
        <end position="43"/>
    </location>
</feature>
<keyword evidence="3" id="KW-1185">Reference proteome</keyword>
<name>A0ABN5ZKN3_9MYCO</name>
<accession>A0ABN5ZKN3</accession>
<organism evidence="2 3">
    <name type="scientific">Mycolicibacterium boenickei</name>
    <dbReference type="NCBI Taxonomy" id="146017"/>
    <lineage>
        <taxon>Bacteria</taxon>
        <taxon>Bacillati</taxon>
        <taxon>Actinomycetota</taxon>
        <taxon>Actinomycetes</taxon>
        <taxon>Mycobacteriales</taxon>
        <taxon>Mycobacteriaceae</taxon>
        <taxon>Mycolicibacterium</taxon>
    </lineage>
</organism>
<geneLocation type="plasmid" evidence="2 3">
    <name>pJCM15653</name>
</geneLocation>
<reference evidence="2 3" key="1">
    <citation type="journal article" date="2019" name="Emerg. Microbes Infect.">
        <title>Comprehensive subspecies identification of 175 nontuberculous mycobacteria species based on 7547 genomic profiles.</title>
        <authorList>
            <person name="Matsumoto Y."/>
            <person name="Kinjo T."/>
            <person name="Motooka D."/>
            <person name="Nabeya D."/>
            <person name="Jung N."/>
            <person name="Uechi K."/>
            <person name="Horii T."/>
            <person name="Iida T."/>
            <person name="Fujita J."/>
            <person name="Nakamura S."/>
        </authorList>
    </citation>
    <scope>NUCLEOTIDE SEQUENCE [LARGE SCALE GENOMIC DNA]</scope>
    <source>
        <strain evidence="2 3">JCM 15653</strain>
        <plasmid evidence="2">pJCM15653</plasmid>
    </source>
</reference>
<dbReference type="EMBL" id="AP022580">
    <property type="protein sequence ID" value="BBX94690.1"/>
    <property type="molecule type" value="Genomic_DNA"/>
</dbReference>
<dbReference type="RefSeq" id="WP_174814604.1">
    <property type="nucleotide sequence ID" value="NZ_AP022580.1"/>
</dbReference>
<evidence type="ECO:0000313" key="2">
    <source>
        <dbReference type="EMBL" id="BBX94690.1"/>
    </source>
</evidence>
<sequence>MSTAADRIRANATRIKTQAPQAPLTTADPAPEAPAPAQATTPAEPAPAPVNRPVVRQKSIRRTVDLTPAQHRALDVWQRETADNLGLARVTGQDVLAALVDQLLASPELGAQITRTIQARQ</sequence>
<feature type="region of interest" description="Disordered" evidence="1">
    <location>
        <begin position="1"/>
        <end position="56"/>
    </location>
</feature>
<evidence type="ECO:0000256" key="1">
    <source>
        <dbReference type="SAM" id="MobiDB-lite"/>
    </source>
</evidence>
<evidence type="ECO:0000313" key="3">
    <source>
        <dbReference type="Proteomes" id="UP000466683"/>
    </source>
</evidence>
<keyword evidence="2" id="KW-0614">Plasmid</keyword>